<dbReference type="PANTHER" id="PTHR24251:SF30">
    <property type="entry name" value="MEMBRANE FRIZZLED-RELATED PROTEIN"/>
    <property type="match status" value="1"/>
</dbReference>
<evidence type="ECO:0000259" key="4">
    <source>
        <dbReference type="PROSITE" id="PS01180"/>
    </source>
</evidence>
<sequence length="479" mass="54038">MNRLDACKCQSANFGIDVAAGELKSPGYPTNYCNNLNCKYEIDAIPDQTIHLSIVSLETEPRHDFLEIYQTFIFSNTQYSARIATLSGKDIGWLSFASSVSSGFTLKFVTDSTETFAGFHARFNRINTTSSTNSCPTFFYEATGEDKTLPSPPTNFSYFTGCAYMLNASEGYGIKLNLKSLASNAKFTVYETENNQVPADHAISPLFENIGFMDSKTPKEIISRTNSILVQITVVQRDLFPAKAHDKFIFEAQFSRADSPCKCFPRSHTIRIDRPTILSSPGFPLEYCDKLDCETELQLDKYAIDSTHHNAIIVEIHVFNLEYGSDFVHFLDRSKHSSRHLISRTGELSISRNRFFTFCGESAMLRMITDSTVTNAGFNMTISAMQKKDDCRCKGKAQPLEFSSSRGTFSFNSPADCGFLDCFFQFNRPVTALDTDRIRLVINITYTFKNGEEEFLEILTNINNYNIIPSHLNERDITM</sequence>
<evidence type="ECO:0000256" key="3">
    <source>
        <dbReference type="PROSITE-ProRule" id="PRU00059"/>
    </source>
</evidence>
<dbReference type="Gene3D" id="2.60.120.290">
    <property type="entry name" value="Spermadhesin, CUB domain"/>
    <property type="match status" value="2"/>
</dbReference>
<keyword evidence="1" id="KW-0677">Repeat</keyword>
<comment type="caution">
    <text evidence="3">Lacks conserved residue(s) required for the propagation of feature annotation.</text>
</comment>
<dbReference type="OrthoDB" id="5795793at2759"/>
<dbReference type="Pfam" id="PF00431">
    <property type="entry name" value="CUB"/>
    <property type="match status" value="2"/>
</dbReference>
<dbReference type="PANTHER" id="PTHR24251">
    <property type="entry name" value="OVOCHYMASE-RELATED"/>
    <property type="match status" value="1"/>
</dbReference>
<dbReference type="InterPro" id="IPR035914">
    <property type="entry name" value="Sperma_CUB_dom_sf"/>
</dbReference>
<evidence type="ECO:0000313" key="5">
    <source>
        <dbReference type="EMBL" id="CAG9540093.1"/>
    </source>
</evidence>
<protein>
    <recommendedName>
        <fullName evidence="4">CUB domain-containing protein</fullName>
    </recommendedName>
</protein>
<dbReference type="EMBL" id="CAKAEH010001892">
    <property type="protein sequence ID" value="CAG9540093.1"/>
    <property type="molecule type" value="Genomic_DNA"/>
</dbReference>
<dbReference type="InterPro" id="IPR000859">
    <property type="entry name" value="CUB_dom"/>
</dbReference>
<accession>A0A8J2MCH2</accession>
<reference evidence="5" key="1">
    <citation type="submission" date="2021-09" db="EMBL/GenBank/DDBJ databases">
        <authorList>
            <consortium name="Pathogen Informatics"/>
        </authorList>
    </citation>
    <scope>NUCLEOTIDE SEQUENCE</scope>
</reference>
<gene>
    <name evidence="5" type="ORF">CJOHNSTONI_LOCUS9638</name>
</gene>
<comment type="caution">
    <text evidence="5">The sequence shown here is derived from an EMBL/GenBank/DDBJ whole genome shotgun (WGS) entry which is preliminary data.</text>
</comment>
<dbReference type="SUPFAM" id="SSF49854">
    <property type="entry name" value="Spermadhesin, CUB domain"/>
    <property type="match status" value="2"/>
</dbReference>
<proteinExistence type="predicted"/>
<dbReference type="Proteomes" id="UP000746747">
    <property type="component" value="Unassembled WGS sequence"/>
</dbReference>
<keyword evidence="6" id="KW-1185">Reference proteome</keyword>
<organism evidence="5 6">
    <name type="scientific">Cercopithifilaria johnstoni</name>
    <dbReference type="NCBI Taxonomy" id="2874296"/>
    <lineage>
        <taxon>Eukaryota</taxon>
        <taxon>Metazoa</taxon>
        <taxon>Ecdysozoa</taxon>
        <taxon>Nematoda</taxon>
        <taxon>Chromadorea</taxon>
        <taxon>Rhabditida</taxon>
        <taxon>Spirurina</taxon>
        <taxon>Spiruromorpha</taxon>
        <taxon>Filarioidea</taxon>
        <taxon>Onchocercidae</taxon>
        <taxon>Cercopithifilaria</taxon>
    </lineage>
</organism>
<dbReference type="PROSITE" id="PS01180">
    <property type="entry name" value="CUB"/>
    <property type="match status" value="1"/>
</dbReference>
<dbReference type="CDD" id="cd00041">
    <property type="entry name" value="CUB"/>
    <property type="match status" value="1"/>
</dbReference>
<feature type="domain" description="CUB" evidence="4">
    <location>
        <begin position="9"/>
        <end position="126"/>
    </location>
</feature>
<evidence type="ECO:0000256" key="2">
    <source>
        <dbReference type="ARBA" id="ARBA00023157"/>
    </source>
</evidence>
<evidence type="ECO:0000256" key="1">
    <source>
        <dbReference type="ARBA" id="ARBA00022737"/>
    </source>
</evidence>
<dbReference type="SMART" id="SM00042">
    <property type="entry name" value="CUB"/>
    <property type="match status" value="2"/>
</dbReference>
<keyword evidence="2" id="KW-1015">Disulfide bond</keyword>
<dbReference type="AlphaFoldDB" id="A0A8J2MCH2"/>
<name>A0A8J2MCH2_9BILA</name>
<evidence type="ECO:0000313" key="6">
    <source>
        <dbReference type="Proteomes" id="UP000746747"/>
    </source>
</evidence>